<name>A0A8D8WH79_9HEMI</name>
<feature type="compositionally biased region" description="Polar residues" evidence="1">
    <location>
        <begin position="96"/>
        <end position="106"/>
    </location>
</feature>
<evidence type="ECO:0000313" key="2">
    <source>
        <dbReference type="EMBL" id="CAG6657799.1"/>
    </source>
</evidence>
<evidence type="ECO:0000256" key="1">
    <source>
        <dbReference type="SAM" id="MobiDB-lite"/>
    </source>
</evidence>
<dbReference type="EMBL" id="HBUF01189612">
    <property type="protein sequence ID" value="CAG6657799.1"/>
    <property type="molecule type" value="Transcribed_RNA"/>
</dbReference>
<reference evidence="2" key="1">
    <citation type="submission" date="2021-05" db="EMBL/GenBank/DDBJ databases">
        <authorList>
            <person name="Alioto T."/>
            <person name="Alioto T."/>
            <person name="Gomez Garrido J."/>
        </authorList>
    </citation>
    <scope>NUCLEOTIDE SEQUENCE</scope>
</reference>
<feature type="region of interest" description="Disordered" evidence="1">
    <location>
        <begin position="55"/>
        <end position="106"/>
    </location>
</feature>
<proteinExistence type="predicted"/>
<dbReference type="EMBL" id="HBUF01189613">
    <property type="protein sequence ID" value="CAG6657800.1"/>
    <property type="molecule type" value="Transcribed_RNA"/>
</dbReference>
<protein>
    <submittedName>
        <fullName evidence="2">Uncharacterized protein</fullName>
    </submittedName>
</protein>
<organism evidence="2">
    <name type="scientific">Cacopsylla melanoneura</name>
    <dbReference type="NCBI Taxonomy" id="428564"/>
    <lineage>
        <taxon>Eukaryota</taxon>
        <taxon>Metazoa</taxon>
        <taxon>Ecdysozoa</taxon>
        <taxon>Arthropoda</taxon>
        <taxon>Hexapoda</taxon>
        <taxon>Insecta</taxon>
        <taxon>Pterygota</taxon>
        <taxon>Neoptera</taxon>
        <taxon>Paraneoptera</taxon>
        <taxon>Hemiptera</taxon>
        <taxon>Sternorrhyncha</taxon>
        <taxon>Psylloidea</taxon>
        <taxon>Psyllidae</taxon>
        <taxon>Psyllinae</taxon>
        <taxon>Cacopsylla</taxon>
    </lineage>
</organism>
<accession>A0A8D8WH79</accession>
<dbReference type="AlphaFoldDB" id="A0A8D8WH79"/>
<sequence length="106" mass="11869">MTTMSPTLMFSDLANHLWRSIKVCRYSRAHRFQKCWVTWLRSSQRVRRLAGTSATFGSGRASRGAPIRKCPGVRHCTSSTGQEAGTPIGRELRIASQRQSADRNSS</sequence>